<name>A0A1Z4LTX9_9CYAN</name>
<accession>A0A1Z4LTX9</accession>
<proteinExistence type="predicted"/>
<gene>
    <name evidence="1" type="ORF">NIES267_41960</name>
</gene>
<evidence type="ECO:0000313" key="2">
    <source>
        <dbReference type="Proteomes" id="UP000218418"/>
    </source>
</evidence>
<evidence type="ECO:0000313" key="1">
    <source>
        <dbReference type="EMBL" id="BAY84700.1"/>
    </source>
</evidence>
<dbReference type="AlphaFoldDB" id="A0A1Z4LTX9"/>
<organism evidence="1 2">
    <name type="scientific">Calothrix parasitica NIES-267</name>
    <dbReference type="NCBI Taxonomy" id="1973488"/>
    <lineage>
        <taxon>Bacteria</taxon>
        <taxon>Bacillati</taxon>
        <taxon>Cyanobacteriota</taxon>
        <taxon>Cyanophyceae</taxon>
        <taxon>Nostocales</taxon>
        <taxon>Calotrichaceae</taxon>
        <taxon>Calothrix</taxon>
    </lineage>
</organism>
<protein>
    <submittedName>
        <fullName evidence="1">Uncharacterized protein</fullName>
    </submittedName>
</protein>
<reference evidence="1 2" key="1">
    <citation type="submission" date="2017-06" db="EMBL/GenBank/DDBJ databases">
        <title>Genome sequencing of cyanobaciteial culture collection at National Institute for Environmental Studies (NIES).</title>
        <authorList>
            <person name="Hirose Y."/>
            <person name="Shimura Y."/>
            <person name="Fujisawa T."/>
            <person name="Nakamura Y."/>
            <person name="Kawachi M."/>
        </authorList>
    </citation>
    <scope>NUCLEOTIDE SEQUENCE [LARGE SCALE GENOMIC DNA]</scope>
    <source>
        <strain evidence="1 2">NIES-267</strain>
    </source>
</reference>
<dbReference type="Proteomes" id="UP000218418">
    <property type="component" value="Chromosome"/>
</dbReference>
<sequence>MNKQIIRGDNIRGIYIYSKNIGYMPYIDQNL</sequence>
<dbReference type="EMBL" id="AP018227">
    <property type="protein sequence ID" value="BAY84700.1"/>
    <property type="molecule type" value="Genomic_DNA"/>
</dbReference>
<keyword evidence="2" id="KW-1185">Reference proteome</keyword>